<dbReference type="OrthoDB" id="4249at2759"/>
<dbReference type="PANTHER" id="PTHR12922:SF7">
    <property type="entry name" value="UBIQUINONE BIOSYNTHESIS PROTEIN COQ4 HOMOLOG, MITOCHONDRIAL"/>
    <property type="match status" value="1"/>
</dbReference>
<evidence type="ECO:0000256" key="2">
    <source>
        <dbReference type="ARBA" id="ARBA00022792"/>
    </source>
</evidence>
<protein>
    <recommendedName>
        <fullName evidence="7">Ubiquinone biosynthesis protein COQ4 homolog, mitochondrial</fullName>
    </recommendedName>
    <alternativeName>
        <fullName evidence="7">4-hydroxy-3-methoxy-5-polyprenylbenzoate decarboxylase</fullName>
        <ecNumber evidence="7">4.1.1.130</ecNumber>
    </alternativeName>
    <alternativeName>
        <fullName evidence="7">Coenzyme Q biosynthesis protein 4 homolog</fullName>
    </alternativeName>
</protein>
<feature type="binding site" evidence="7">
    <location>
        <position position="202"/>
    </location>
    <ligand>
        <name>Zn(2+)</name>
        <dbReference type="ChEBI" id="CHEBI:29105"/>
    </ligand>
</feature>
<dbReference type="GO" id="GO:0120539">
    <property type="term" value="F:4-hydroxy-3-methoxy-5-polyprenylbenzoate decarboxylase activity"/>
    <property type="evidence" value="ECO:0007669"/>
    <property type="project" value="UniProtKB-EC"/>
</dbReference>
<evidence type="ECO:0000256" key="1">
    <source>
        <dbReference type="ARBA" id="ARBA00022688"/>
    </source>
</evidence>
<comment type="catalytic activity">
    <reaction evidence="7">
        <text>a 4-hydroxy-3-methoxy-5-(all-trans-polyprenyl)benzoate + H(+) = a 2-methoxy-6-(all-trans-polyprenyl)phenol + CO2</text>
        <dbReference type="Rhea" id="RHEA:81179"/>
        <dbReference type="Rhea" id="RHEA-COMP:9551"/>
        <dbReference type="Rhea" id="RHEA-COMP:10931"/>
        <dbReference type="ChEBI" id="CHEBI:15378"/>
        <dbReference type="ChEBI" id="CHEBI:16526"/>
        <dbReference type="ChEBI" id="CHEBI:62731"/>
        <dbReference type="ChEBI" id="CHEBI:84443"/>
        <dbReference type="EC" id="4.1.1.130"/>
    </reaction>
</comment>
<reference evidence="8 9" key="1">
    <citation type="submission" date="2018-04" db="EMBL/GenBank/DDBJ databases">
        <authorList>
            <person name="Zhang X."/>
            <person name="Yuan J."/>
            <person name="Li F."/>
            <person name="Xiang J."/>
        </authorList>
    </citation>
    <scope>NUCLEOTIDE SEQUENCE [LARGE SCALE GENOMIC DNA]</scope>
    <source>
        <tissue evidence="8">Muscle</tissue>
    </source>
</reference>
<keyword evidence="5 7" id="KW-0472">Membrane</keyword>
<keyword evidence="3 7" id="KW-0862">Zinc</keyword>
<keyword evidence="4 7" id="KW-0496">Mitochondrion</keyword>
<comment type="subcellular location">
    <subcellularLocation>
        <location evidence="7">Mitochondrion inner membrane</location>
        <topology evidence="7">Peripheral membrane protein</topology>
        <orientation evidence="7">Matrix side</orientation>
    </subcellularLocation>
</comment>
<dbReference type="STRING" id="6689.A0A3R7LSH0"/>
<comment type="similarity">
    <text evidence="7">Belongs to the COQ4 family.</text>
</comment>
<organism evidence="8 9">
    <name type="scientific">Penaeus vannamei</name>
    <name type="common">Whiteleg shrimp</name>
    <name type="synonym">Litopenaeus vannamei</name>
    <dbReference type="NCBI Taxonomy" id="6689"/>
    <lineage>
        <taxon>Eukaryota</taxon>
        <taxon>Metazoa</taxon>
        <taxon>Ecdysozoa</taxon>
        <taxon>Arthropoda</taxon>
        <taxon>Crustacea</taxon>
        <taxon>Multicrustacea</taxon>
        <taxon>Malacostraca</taxon>
        <taxon>Eumalacostraca</taxon>
        <taxon>Eucarida</taxon>
        <taxon>Decapoda</taxon>
        <taxon>Dendrobranchiata</taxon>
        <taxon>Penaeoidea</taxon>
        <taxon>Penaeidae</taxon>
        <taxon>Penaeus</taxon>
    </lineage>
</organism>
<dbReference type="HAMAP" id="MF_03111">
    <property type="entry name" value="Coq4"/>
    <property type="match status" value="1"/>
</dbReference>
<keyword evidence="1 7" id="KW-0831">Ubiquinone biosynthesis</keyword>
<evidence type="ECO:0000256" key="4">
    <source>
        <dbReference type="ARBA" id="ARBA00023128"/>
    </source>
</evidence>
<dbReference type="PANTHER" id="PTHR12922">
    <property type="entry name" value="UBIQUINONE BIOSYNTHESIS PROTEIN"/>
    <property type="match status" value="1"/>
</dbReference>
<reference evidence="8 9" key="2">
    <citation type="submission" date="2019-01" db="EMBL/GenBank/DDBJ databases">
        <title>The decoding of complex shrimp genome reveals the adaptation for benthos swimmer, frequently molting mechanism and breeding impact on genome.</title>
        <authorList>
            <person name="Sun Y."/>
            <person name="Gao Y."/>
            <person name="Yu Y."/>
        </authorList>
    </citation>
    <scope>NUCLEOTIDE SEQUENCE [LARGE SCALE GENOMIC DNA]</scope>
    <source>
        <tissue evidence="8">Muscle</tissue>
    </source>
</reference>
<keyword evidence="7" id="KW-0479">Metal-binding</keyword>
<evidence type="ECO:0000313" key="9">
    <source>
        <dbReference type="Proteomes" id="UP000283509"/>
    </source>
</evidence>
<comment type="cofactor">
    <cofactor evidence="7">
        <name>Zn(2+)</name>
        <dbReference type="ChEBI" id="CHEBI:29105"/>
    </cofactor>
</comment>
<dbReference type="GO" id="GO:0031314">
    <property type="term" value="C:extrinsic component of mitochondrial inner membrane"/>
    <property type="evidence" value="ECO:0007669"/>
    <property type="project" value="UniProtKB-UniRule"/>
</dbReference>
<evidence type="ECO:0000256" key="3">
    <source>
        <dbReference type="ARBA" id="ARBA00022833"/>
    </source>
</evidence>
<comment type="pathway">
    <text evidence="7">Cofactor biosynthesis; ubiquinone biosynthesis.</text>
</comment>
<dbReference type="Proteomes" id="UP000283509">
    <property type="component" value="Unassembled WGS sequence"/>
</dbReference>
<feature type="binding site" evidence="7">
    <location>
        <position position="206"/>
    </location>
    <ligand>
        <name>Zn(2+)</name>
        <dbReference type="ChEBI" id="CHEBI:29105"/>
    </ligand>
</feature>
<keyword evidence="2 7" id="KW-0999">Mitochondrion inner membrane</keyword>
<keyword evidence="9" id="KW-1185">Reference proteome</keyword>
<dbReference type="UniPathway" id="UPA00232"/>
<dbReference type="GO" id="GO:0008270">
    <property type="term" value="F:zinc ion binding"/>
    <property type="evidence" value="ECO:0007669"/>
    <property type="project" value="UniProtKB-UniRule"/>
</dbReference>
<evidence type="ECO:0000256" key="5">
    <source>
        <dbReference type="ARBA" id="ARBA00023136"/>
    </source>
</evidence>
<keyword evidence="6 7" id="KW-0456">Lyase</keyword>
<dbReference type="EC" id="4.1.1.130" evidence="7"/>
<gene>
    <name evidence="8" type="ORF">C7M84_020411</name>
</gene>
<evidence type="ECO:0000256" key="7">
    <source>
        <dbReference type="HAMAP-Rule" id="MF_03111"/>
    </source>
</evidence>
<comment type="caution">
    <text evidence="8">The sequence shown here is derived from an EMBL/GenBank/DDBJ whole genome shotgun (WGS) entry which is preliminary data.</text>
</comment>
<dbReference type="Pfam" id="PF05019">
    <property type="entry name" value="Coq4"/>
    <property type="match status" value="1"/>
</dbReference>
<dbReference type="InterPro" id="IPR007715">
    <property type="entry name" value="Coq4"/>
</dbReference>
<dbReference type="EMBL" id="QCYY01003991">
    <property type="protein sequence ID" value="ROT61780.1"/>
    <property type="molecule type" value="Genomic_DNA"/>
</dbReference>
<proteinExistence type="inferred from homology"/>
<feature type="binding site" evidence="7">
    <location>
        <position position="203"/>
    </location>
    <ligand>
        <name>Zn(2+)</name>
        <dbReference type="ChEBI" id="CHEBI:29105"/>
    </ligand>
</feature>
<sequence length="299" mass="34041">MLQVGFFSRKWRPELIRNLGRLSHSCARGAHTIADETGMKADSSEAREIPIRHSREKIDDDSKSNQQVKEEKALPLYKHHIPTDIFQKTLLTVGAAAAALLDPRRHDMVAVLGETTGYTALSKIYAMMIEDEEGRQILIDKPRINSSTLNLPFLRQLPEGTLGHAYIKFLDDNQVTPDSRLPVQFVDDPELAYVMQRYREGHDLFHTVLGMPTNMLGEVAVKWIEGIQTGLPMCVGGAIFGPLRFRPKQRQKYISEYLPWAVRVGRSSKLLMNVYFEKRWEQSLTELRDELGIESPPSL</sequence>
<comment type="subunit">
    <text evidence="7">Component of a multi-subunit COQ enzyme complex.</text>
</comment>
<dbReference type="AlphaFoldDB" id="A0A3R7LSH0"/>
<feature type="binding site" evidence="7">
    <location>
        <position position="218"/>
    </location>
    <ligand>
        <name>Zn(2+)</name>
        <dbReference type="ChEBI" id="CHEBI:29105"/>
    </ligand>
</feature>
<accession>A0A3R7LSH0</accession>
<name>A0A3R7LSH0_PENVA</name>
<dbReference type="InterPro" id="IPR027540">
    <property type="entry name" value="Coq4_euk"/>
</dbReference>
<evidence type="ECO:0000256" key="6">
    <source>
        <dbReference type="ARBA" id="ARBA00023239"/>
    </source>
</evidence>
<comment type="function">
    <text evidence="7">Lyase that catalyzes the C1-decarboxylation of 4-hydroxy-3-methoxy-5-(all-trans-polyprenyl)benzoic acid into 2-methoxy-6-(all-trans-polyprenyl)phenol during ubiquinone biosynthesis.</text>
</comment>
<evidence type="ECO:0000313" key="8">
    <source>
        <dbReference type="EMBL" id="ROT61780.1"/>
    </source>
</evidence>